<feature type="compositionally biased region" description="Acidic residues" evidence="1">
    <location>
        <begin position="21"/>
        <end position="38"/>
    </location>
</feature>
<accession>A0AAV8WSS3</accession>
<evidence type="ECO:0000256" key="1">
    <source>
        <dbReference type="SAM" id="MobiDB-lite"/>
    </source>
</evidence>
<evidence type="ECO:0000313" key="3">
    <source>
        <dbReference type="Proteomes" id="UP001162156"/>
    </source>
</evidence>
<dbReference type="InterPro" id="IPR013324">
    <property type="entry name" value="RNA_pol_sigma_r3/r4-like"/>
</dbReference>
<proteinExistence type="predicted"/>
<organism evidence="2 3">
    <name type="scientific">Rhamnusium bicolor</name>
    <dbReference type="NCBI Taxonomy" id="1586634"/>
    <lineage>
        <taxon>Eukaryota</taxon>
        <taxon>Metazoa</taxon>
        <taxon>Ecdysozoa</taxon>
        <taxon>Arthropoda</taxon>
        <taxon>Hexapoda</taxon>
        <taxon>Insecta</taxon>
        <taxon>Pterygota</taxon>
        <taxon>Neoptera</taxon>
        <taxon>Endopterygota</taxon>
        <taxon>Coleoptera</taxon>
        <taxon>Polyphaga</taxon>
        <taxon>Cucujiformia</taxon>
        <taxon>Chrysomeloidea</taxon>
        <taxon>Cerambycidae</taxon>
        <taxon>Lepturinae</taxon>
        <taxon>Rhagiini</taxon>
        <taxon>Rhamnusium</taxon>
    </lineage>
</organism>
<dbReference type="AlphaFoldDB" id="A0AAV8WSS3"/>
<dbReference type="EMBL" id="JANEYF010005087">
    <property type="protein sequence ID" value="KAJ8929211.1"/>
    <property type="molecule type" value="Genomic_DNA"/>
</dbReference>
<evidence type="ECO:0008006" key="4">
    <source>
        <dbReference type="Google" id="ProtNLM"/>
    </source>
</evidence>
<keyword evidence="3" id="KW-1185">Reference proteome</keyword>
<reference evidence="2" key="1">
    <citation type="journal article" date="2023" name="Insect Mol. Biol.">
        <title>Genome sequencing provides insights into the evolution of gene families encoding plant cell wall-degrading enzymes in longhorned beetles.</title>
        <authorList>
            <person name="Shin N.R."/>
            <person name="Okamura Y."/>
            <person name="Kirsch R."/>
            <person name="Pauchet Y."/>
        </authorList>
    </citation>
    <scope>NUCLEOTIDE SEQUENCE</scope>
    <source>
        <strain evidence="2">RBIC_L_NR</strain>
    </source>
</reference>
<sequence>MTLELCLKRKYICDSSSTESSTDENFLESSESDSDSELDERTKRTKMEGFMEKVVPKYSNAEFRSHFRFQRSGVDFVENLVREEFEKKTGHTGGRESISAKTGIHLFLWYIANQETFRQIADRFNVSKRTAHDIIKKVAKKLVDTSAQFIVFPQEEQFPALSEGFRRRNNLVGVIGAVDGCHVPIRKPTKKPAGLFLQKEISQYSHTSCL</sequence>
<evidence type="ECO:0000313" key="2">
    <source>
        <dbReference type="EMBL" id="KAJ8929211.1"/>
    </source>
</evidence>
<feature type="region of interest" description="Disordered" evidence="1">
    <location>
        <begin position="16"/>
        <end position="43"/>
    </location>
</feature>
<comment type="caution">
    <text evidence="2">The sequence shown here is derived from an EMBL/GenBank/DDBJ whole genome shotgun (WGS) entry which is preliminary data.</text>
</comment>
<gene>
    <name evidence="2" type="ORF">NQ314_018089</name>
</gene>
<dbReference type="SUPFAM" id="SSF88659">
    <property type="entry name" value="Sigma3 and sigma4 domains of RNA polymerase sigma factors"/>
    <property type="match status" value="1"/>
</dbReference>
<name>A0AAV8WSS3_9CUCU</name>
<protein>
    <recommendedName>
        <fullName evidence="4">Transposase</fullName>
    </recommendedName>
</protein>
<dbReference type="Proteomes" id="UP001162156">
    <property type="component" value="Unassembled WGS sequence"/>
</dbReference>